<keyword evidence="3" id="KW-0813">Transport</keyword>
<dbReference type="PROSITE" id="PS51007">
    <property type="entry name" value="CYTC"/>
    <property type="match status" value="1"/>
</dbReference>
<dbReference type="PANTHER" id="PTHR22888">
    <property type="entry name" value="CYTOCHROME C OXIDASE, SUBUNIT II"/>
    <property type="match status" value="1"/>
</dbReference>
<dbReference type="GO" id="GO:0020037">
    <property type="term" value="F:heme binding"/>
    <property type="evidence" value="ECO:0007669"/>
    <property type="project" value="InterPro"/>
</dbReference>
<dbReference type="PRINTS" id="PR01166">
    <property type="entry name" value="CYCOXIDASEII"/>
</dbReference>
<evidence type="ECO:0000313" key="15">
    <source>
        <dbReference type="EMBL" id="SMC84745.1"/>
    </source>
</evidence>
<evidence type="ECO:0000256" key="9">
    <source>
        <dbReference type="ARBA" id="ARBA00023136"/>
    </source>
</evidence>
<dbReference type="InterPro" id="IPR008972">
    <property type="entry name" value="Cupredoxin"/>
</dbReference>
<dbReference type="InterPro" id="IPR034236">
    <property type="entry name" value="CuRO_CcO_Caa3_II"/>
</dbReference>
<dbReference type="PROSITE" id="PS50857">
    <property type="entry name" value="COX2_CUA"/>
    <property type="match status" value="1"/>
</dbReference>
<dbReference type="Proteomes" id="UP000192656">
    <property type="component" value="Unassembled WGS sequence"/>
</dbReference>
<dbReference type="STRING" id="937218.SAMN06297251_11058"/>
<keyword evidence="4 11" id="KW-0349">Heme</keyword>
<keyword evidence="7 11" id="KW-0408">Iron</keyword>
<evidence type="ECO:0000256" key="12">
    <source>
        <dbReference type="SAM" id="Phobius"/>
    </source>
</evidence>
<dbReference type="GO" id="GO:0005507">
    <property type="term" value="F:copper ion binding"/>
    <property type="evidence" value="ECO:0007669"/>
    <property type="project" value="InterPro"/>
</dbReference>
<dbReference type="EMBL" id="FWXR01000010">
    <property type="protein sequence ID" value="SMC84745.1"/>
    <property type="molecule type" value="Genomic_DNA"/>
</dbReference>
<keyword evidence="9 12" id="KW-0472">Membrane</keyword>
<reference evidence="15 16" key="1">
    <citation type="submission" date="2017-04" db="EMBL/GenBank/DDBJ databases">
        <authorList>
            <person name="Afonso C.L."/>
            <person name="Miller P.J."/>
            <person name="Scott M.A."/>
            <person name="Spackman E."/>
            <person name="Goraichik I."/>
            <person name="Dimitrov K.M."/>
            <person name="Suarez D.L."/>
            <person name="Swayne D.E."/>
        </authorList>
    </citation>
    <scope>NUCLEOTIDE SEQUENCE [LARGE SCALE GENOMIC DNA]</scope>
    <source>
        <strain evidence="15 16">CGMCC 1.10972</strain>
    </source>
</reference>
<feature type="transmembrane region" description="Helical" evidence="12">
    <location>
        <begin position="60"/>
        <end position="81"/>
    </location>
</feature>
<dbReference type="Pfam" id="PF00034">
    <property type="entry name" value="Cytochrom_C"/>
    <property type="match status" value="1"/>
</dbReference>
<evidence type="ECO:0000259" key="14">
    <source>
        <dbReference type="PROSITE" id="PS51007"/>
    </source>
</evidence>
<dbReference type="InterPro" id="IPR002429">
    <property type="entry name" value="CcO_II-like_C"/>
</dbReference>
<dbReference type="SUPFAM" id="SSF46626">
    <property type="entry name" value="Cytochrome c"/>
    <property type="match status" value="1"/>
</dbReference>
<evidence type="ECO:0000256" key="2">
    <source>
        <dbReference type="ARBA" id="ARBA00007866"/>
    </source>
</evidence>
<evidence type="ECO:0000313" key="16">
    <source>
        <dbReference type="Proteomes" id="UP000192656"/>
    </source>
</evidence>
<dbReference type="GO" id="GO:0016020">
    <property type="term" value="C:membrane"/>
    <property type="evidence" value="ECO:0007669"/>
    <property type="project" value="UniProtKB-SubCell"/>
</dbReference>
<feature type="transmembrane region" description="Helical" evidence="12">
    <location>
        <begin position="93"/>
        <end position="117"/>
    </location>
</feature>
<keyword evidence="12" id="KW-0812">Transmembrane</keyword>
<feature type="domain" description="Cytochrome c" evidence="14">
    <location>
        <begin position="294"/>
        <end position="386"/>
    </location>
</feature>
<keyword evidence="6" id="KW-0249">Electron transport</keyword>
<evidence type="ECO:0000256" key="6">
    <source>
        <dbReference type="ARBA" id="ARBA00022982"/>
    </source>
</evidence>
<keyword evidence="16" id="KW-1185">Reference proteome</keyword>
<keyword evidence="5 11" id="KW-0479">Metal-binding</keyword>
<evidence type="ECO:0000256" key="8">
    <source>
        <dbReference type="ARBA" id="ARBA00023008"/>
    </source>
</evidence>
<comment type="subcellular location">
    <subcellularLocation>
        <location evidence="1">Membrane</location>
    </subcellularLocation>
</comment>
<evidence type="ECO:0000256" key="4">
    <source>
        <dbReference type="ARBA" id="ARBA00022617"/>
    </source>
</evidence>
<dbReference type="InterPro" id="IPR001505">
    <property type="entry name" value="Copper_CuA"/>
</dbReference>
<dbReference type="PANTHER" id="PTHR22888:SF9">
    <property type="entry name" value="CYTOCHROME C OXIDASE SUBUNIT 2"/>
    <property type="match status" value="1"/>
</dbReference>
<organism evidence="15 16">
    <name type="scientific">Fulvimarina manganoxydans</name>
    <dbReference type="NCBI Taxonomy" id="937218"/>
    <lineage>
        <taxon>Bacteria</taxon>
        <taxon>Pseudomonadati</taxon>
        <taxon>Pseudomonadota</taxon>
        <taxon>Alphaproteobacteria</taxon>
        <taxon>Hyphomicrobiales</taxon>
        <taxon>Aurantimonadaceae</taxon>
        <taxon>Fulvimarina</taxon>
    </lineage>
</organism>
<feature type="transmembrane region" description="Helical" evidence="12">
    <location>
        <begin position="129"/>
        <end position="153"/>
    </location>
</feature>
<sequence>MPDARSLKPCRAERRAKPWNSVFQSPRPPHKASIAVGASALSAKTLTHGARCPSFAAKRLGLTTLLLPLALSGCVGPQSTFGGAGSEAAAVEALFWFMLWGAVFVWVVTIGIAIYATRVSPGRHSERTGIRFILIGGVIFPTVTLAGLLVYGLKMMPEMRSEANGPTIAVSGERFWFRVAYGVEGEPGVVKSLPPGGVESANEIYLPVGQRSELLLGSPDVIHSFWVPALAGKMDMIPGRVNRLVIEPVREGVYNGVCAEFCGDAHAQMGFRVIAVSPEAYAAHVEAQSQPAALTSGPGLDAFMKNGCDACHTVRGTEADGAIGPDLTHLASRRTLGAGLLAMSEENIATFVRATDHVKPGVEMPSFGVLPDAEITAIAAWLGALK</sequence>
<dbReference type="AlphaFoldDB" id="A0A1W2CHL6"/>
<accession>A0A1W2CHL6</accession>
<protein>
    <submittedName>
        <fullName evidence="15">Cytochrome c oxidase subunit 2</fullName>
    </submittedName>
</protein>
<evidence type="ECO:0000256" key="10">
    <source>
        <dbReference type="ARBA" id="ARBA00047816"/>
    </source>
</evidence>
<dbReference type="GO" id="GO:0042773">
    <property type="term" value="P:ATP synthesis coupled electron transport"/>
    <property type="evidence" value="ECO:0007669"/>
    <property type="project" value="TreeGrafter"/>
</dbReference>
<keyword evidence="8" id="KW-0186">Copper</keyword>
<comment type="similarity">
    <text evidence="2">Belongs to the cytochrome c oxidase subunit 2 family.</text>
</comment>
<dbReference type="Gene3D" id="2.60.40.420">
    <property type="entry name" value="Cupredoxins - blue copper proteins"/>
    <property type="match status" value="1"/>
</dbReference>
<dbReference type="GO" id="GO:0004129">
    <property type="term" value="F:cytochrome-c oxidase activity"/>
    <property type="evidence" value="ECO:0007669"/>
    <property type="project" value="UniProtKB-EC"/>
</dbReference>
<evidence type="ECO:0000256" key="7">
    <source>
        <dbReference type="ARBA" id="ARBA00023004"/>
    </source>
</evidence>
<feature type="domain" description="Cytochrome oxidase subunit II copper A binding" evidence="13">
    <location>
        <begin position="163"/>
        <end position="287"/>
    </location>
</feature>
<proteinExistence type="inferred from homology"/>
<dbReference type="RefSeq" id="WP_084410343.1">
    <property type="nucleotide sequence ID" value="NZ_FWXR01000010.1"/>
</dbReference>
<evidence type="ECO:0000256" key="11">
    <source>
        <dbReference type="PROSITE-ProRule" id="PRU00433"/>
    </source>
</evidence>
<dbReference type="SUPFAM" id="SSF49503">
    <property type="entry name" value="Cupredoxins"/>
    <property type="match status" value="1"/>
</dbReference>
<evidence type="ECO:0000256" key="3">
    <source>
        <dbReference type="ARBA" id="ARBA00022448"/>
    </source>
</evidence>
<dbReference type="Pfam" id="PF00116">
    <property type="entry name" value="COX2"/>
    <property type="match status" value="1"/>
</dbReference>
<evidence type="ECO:0000256" key="5">
    <source>
        <dbReference type="ARBA" id="ARBA00022723"/>
    </source>
</evidence>
<evidence type="ECO:0000259" key="13">
    <source>
        <dbReference type="PROSITE" id="PS50857"/>
    </source>
</evidence>
<dbReference type="InterPro" id="IPR036909">
    <property type="entry name" value="Cyt_c-like_dom_sf"/>
</dbReference>
<comment type="catalytic activity">
    <reaction evidence="10">
        <text>4 Fe(II)-[cytochrome c] + O2 + 8 H(+)(in) = 4 Fe(III)-[cytochrome c] + 2 H2O + 4 H(+)(out)</text>
        <dbReference type="Rhea" id="RHEA:11436"/>
        <dbReference type="Rhea" id="RHEA-COMP:10350"/>
        <dbReference type="Rhea" id="RHEA-COMP:14399"/>
        <dbReference type="ChEBI" id="CHEBI:15377"/>
        <dbReference type="ChEBI" id="CHEBI:15378"/>
        <dbReference type="ChEBI" id="CHEBI:15379"/>
        <dbReference type="ChEBI" id="CHEBI:29033"/>
        <dbReference type="ChEBI" id="CHEBI:29034"/>
        <dbReference type="EC" id="7.1.1.9"/>
    </reaction>
</comment>
<dbReference type="InterPro" id="IPR045187">
    <property type="entry name" value="CcO_II"/>
</dbReference>
<gene>
    <name evidence="15" type="ORF">SAMN06297251_11058</name>
</gene>
<dbReference type="InterPro" id="IPR009056">
    <property type="entry name" value="Cyt_c-like_dom"/>
</dbReference>
<dbReference type="PROSITE" id="PS00078">
    <property type="entry name" value="COX2"/>
    <property type="match status" value="1"/>
</dbReference>
<name>A0A1W2CHL6_9HYPH</name>
<evidence type="ECO:0000256" key="1">
    <source>
        <dbReference type="ARBA" id="ARBA00004370"/>
    </source>
</evidence>
<dbReference type="OrthoDB" id="9781261at2"/>
<dbReference type="CDD" id="cd04213">
    <property type="entry name" value="CuRO_CcO_Caa3_II"/>
    <property type="match status" value="1"/>
</dbReference>
<keyword evidence="12" id="KW-1133">Transmembrane helix</keyword>